<organism evidence="1 2">
    <name type="scientific">Candidatus Galacturonatibacter soehngenii</name>
    <dbReference type="NCBI Taxonomy" id="2307010"/>
    <lineage>
        <taxon>Bacteria</taxon>
        <taxon>Bacillati</taxon>
        <taxon>Bacillota</taxon>
        <taxon>Clostridia</taxon>
        <taxon>Lachnospirales</taxon>
        <taxon>Lachnospiraceae</taxon>
        <taxon>Candidatus Galacturonatibacter</taxon>
    </lineage>
</organism>
<evidence type="ECO:0000313" key="2">
    <source>
        <dbReference type="Proteomes" id="UP000461768"/>
    </source>
</evidence>
<proteinExistence type="predicted"/>
<dbReference type="EMBL" id="WAGX01000006">
    <property type="protein sequence ID" value="KAB1436599.1"/>
    <property type="molecule type" value="Genomic_DNA"/>
</dbReference>
<dbReference type="Proteomes" id="UP000461768">
    <property type="component" value="Unassembled WGS sequence"/>
</dbReference>
<keyword evidence="2" id="KW-1185">Reference proteome</keyword>
<sequence length="205" mass="23895">MKNPLSYQITEYDCGPTTVLNAINYLFPREEIYPDVVKTIMQYCMDCYNDKGEAYKYGTSGMAMRFLSGWLNHFGEVKDWPIFCEMITGKDVYLGQNSRIVECLQQGGVVVVRVMLGCWHYMLLTGMDDKYVYAFDPYYRKNPFKEKGIKMISDSPKRMNRKILHAILNGEGNGNYELGEPKQRECVLIYNTRSRKTIDDIEYII</sequence>
<name>A0A7V7UAX7_9FIRM</name>
<gene>
    <name evidence="1" type="ORF">F7O84_14665</name>
</gene>
<evidence type="ECO:0000313" key="1">
    <source>
        <dbReference type="EMBL" id="KAB1436599.1"/>
    </source>
</evidence>
<dbReference type="AlphaFoldDB" id="A0A7V7UAX7"/>
<comment type="caution">
    <text evidence="1">The sequence shown here is derived from an EMBL/GenBank/DDBJ whole genome shotgun (WGS) entry which is preliminary data.</text>
</comment>
<dbReference type="OrthoDB" id="5416005at2"/>
<accession>A0A7V7UAX7</accession>
<reference evidence="1 2" key="2">
    <citation type="submission" date="2020-02" db="EMBL/GenBank/DDBJ databases">
        <title>Candidatus Galacturonibacter soehngenii shows hetero-acetogenic catabolism of galacturonic acid but lacks a canonical carbon monoxide dehydrogenase/acetyl-CoA synthase complex.</title>
        <authorList>
            <person name="Diender M."/>
            <person name="Stouten G.R."/>
            <person name="Petersen J.F."/>
            <person name="Nielsen P.H."/>
            <person name="Dueholm M.S."/>
            <person name="Pronk J.T."/>
            <person name="Van Loosdrecht M.C.M."/>
        </authorList>
    </citation>
    <scope>NUCLEOTIDE SEQUENCE [LARGE SCALE GENOMIC DNA]</scope>
    <source>
        <strain evidence="1">GalUA</strain>
    </source>
</reference>
<dbReference type="RefSeq" id="WP_151146937.1">
    <property type="nucleotide sequence ID" value="NZ_WAGX01000006.1"/>
</dbReference>
<reference evidence="1 2" key="1">
    <citation type="submission" date="2019-09" db="EMBL/GenBank/DDBJ databases">
        <authorList>
            <person name="Valk L.C."/>
        </authorList>
    </citation>
    <scope>NUCLEOTIDE SEQUENCE [LARGE SCALE GENOMIC DNA]</scope>
    <source>
        <strain evidence="1">GalUA</strain>
    </source>
</reference>
<protein>
    <submittedName>
        <fullName evidence="1">Peptidase C39</fullName>
    </submittedName>
</protein>